<gene>
    <name evidence="2" type="ORF">BD311DRAFT_831002</name>
</gene>
<organism evidence="2">
    <name type="scientific">Dichomitus squalens</name>
    <dbReference type="NCBI Taxonomy" id="114155"/>
    <lineage>
        <taxon>Eukaryota</taxon>
        <taxon>Fungi</taxon>
        <taxon>Dikarya</taxon>
        <taxon>Basidiomycota</taxon>
        <taxon>Agaricomycotina</taxon>
        <taxon>Agaricomycetes</taxon>
        <taxon>Polyporales</taxon>
        <taxon>Polyporaceae</taxon>
        <taxon>Dichomitus</taxon>
    </lineage>
</organism>
<evidence type="ECO:0000256" key="1">
    <source>
        <dbReference type="SAM" id="MobiDB-lite"/>
    </source>
</evidence>
<evidence type="ECO:0000313" key="2">
    <source>
        <dbReference type="EMBL" id="TBU30196.1"/>
    </source>
</evidence>
<sequence length="506" mass="55140">MPDLPGPPSSEDEREEHTPLMQSRDVQGDLTAMKTPRPPGAWLMTPAPSRQFISEPEEAERSSDTAPPEANSSADSGLATPPLTFSRAQTFPLQTPAPPGGWVATPAPATASRRRGSLLKVRFDLESETASEGAAPSAEDGSMGSEADPRQQPAGADASGQLLNGTGNGDASAASSVEPTESSVEPPPTPPSLRERIRKKSPSIRILDAYGREHVETEPVAQSESVPDPTEVPPPDARQQRSSTPPIPRKDGLMNSVATPRNRSGVRVVDAMGREIEEDDSLPLVDDESILSNTPLSHNEALTRMRDTLSSMKQELSDADRYAVPPAAEKEQCRNAQLTRSKIAKSLQVAQSAESKFVNHAPFRTKIGNETSALLPTDDAEVRLGWSLLTWRSLACLILVQLLLLAIMYRYAHVQAKKIFLTTYYDSFNPDLYIYLLKPDTTNYLIPTCPSWSIFSVFGSLQRASWRGVFADAWESASCAFSSHLQLTWAGWHHAQDTVPRAWPPT</sequence>
<accession>A0A4Q9MV81</accession>
<dbReference type="EMBL" id="ML143407">
    <property type="protein sequence ID" value="TBU30196.1"/>
    <property type="molecule type" value="Genomic_DNA"/>
</dbReference>
<dbReference type="AlphaFoldDB" id="A0A4Q9MV81"/>
<name>A0A4Q9MV81_9APHY</name>
<protein>
    <submittedName>
        <fullName evidence="2">Uncharacterized protein</fullName>
    </submittedName>
</protein>
<reference evidence="2" key="1">
    <citation type="submission" date="2019-01" db="EMBL/GenBank/DDBJ databases">
        <title>Draft genome sequences of three monokaryotic isolates of the white-rot basidiomycete fungus Dichomitus squalens.</title>
        <authorList>
            <consortium name="DOE Joint Genome Institute"/>
            <person name="Lopez S.C."/>
            <person name="Andreopoulos B."/>
            <person name="Pangilinan J."/>
            <person name="Lipzen A."/>
            <person name="Riley R."/>
            <person name="Ahrendt S."/>
            <person name="Ng V."/>
            <person name="Barry K."/>
            <person name="Daum C."/>
            <person name="Grigoriev I.V."/>
            <person name="Hilden K.S."/>
            <person name="Makela M.R."/>
            <person name="de Vries R.P."/>
        </authorList>
    </citation>
    <scope>NUCLEOTIDE SEQUENCE [LARGE SCALE GENOMIC DNA]</scope>
    <source>
        <strain evidence="2">OM18370.1</strain>
    </source>
</reference>
<proteinExistence type="predicted"/>
<dbReference type="OrthoDB" id="3230534at2759"/>
<feature type="region of interest" description="Disordered" evidence="1">
    <location>
        <begin position="1"/>
        <end position="258"/>
    </location>
</feature>
<dbReference type="Proteomes" id="UP000292957">
    <property type="component" value="Unassembled WGS sequence"/>
</dbReference>
<feature type="compositionally biased region" description="Low complexity" evidence="1">
    <location>
        <begin position="171"/>
        <end position="184"/>
    </location>
</feature>